<comment type="caution">
    <text evidence="1">The sequence shown here is derived from an EMBL/GenBank/DDBJ whole genome shotgun (WGS) entry which is preliminary data.</text>
</comment>
<dbReference type="InterPro" id="IPR016032">
    <property type="entry name" value="Sig_transdc_resp-reg_C-effctor"/>
</dbReference>
<dbReference type="EMBL" id="FOZN01000002">
    <property type="protein sequence ID" value="SFS06588.1"/>
    <property type="molecule type" value="Genomic_DNA"/>
</dbReference>
<dbReference type="GO" id="GO:0003677">
    <property type="term" value="F:DNA binding"/>
    <property type="evidence" value="ECO:0007669"/>
    <property type="project" value="InterPro"/>
</dbReference>
<evidence type="ECO:0000313" key="1">
    <source>
        <dbReference type="EMBL" id="SFS06588.1"/>
    </source>
</evidence>
<sequence length="207" mass="21822">MAVTTVETEAPRIVSIVASGVLGTALRAAVTADPRLRLTAVAPRFTDLVVDAGFPGDVVVLAEEPGRQLFAHAVTAAAAGAVVVVHADADDELRQALEDAGAVVVPLADAATGVVEQLATVRGGRRRGHRVAIDDSHRRPRLSPGERRALAHYVQGLTTVQVAAEMGVGYETAKTFLRRVRAKYAAVQRPAGKRIELSLRAEEDGIL</sequence>
<dbReference type="RefSeq" id="WP_143103015.1">
    <property type="nucleotide sequence ID" value="NZ_FOZN01000002.1"/>
</dbReference>
<dbReference type="InterPro" id="IPR036388">
    <property type="entry name" value="WH-like_DNA-bd_sf"/>
</dbReference>
<name>A0AA94HL81_9MICO</name>
<reference evidence="1 2" key="1">
    <citation type="submission" date="2016-10" db="EMBL/GenBank/DDBJ databases">
        <authorList>
            <person name="Varghese N."/>
            <person name="Submissions S."/>
        </authorList>
    </citation>
    <scope>NUCLEOTIDE SEQUENCE [LARGE SCALE GENOMIC DNA]</scope>
    <source>
        <strain evidence="1 2">IAM 15147</strain>
    </source>
</reference>
<accession>A0AA94HL81</accession>
<dbReference type="AlphaFoldDB" id="A0AA94HL81"/>
<dbReference type="SUPFAM" id="SSF46894">
    <property type="entry name" value="C-terminal effector domain of the bipartite response regulators"/>
    <property type="match status" value="1"/>
</dbReference>
<dbReference type="Gene3D" id="1.10.10.10">
    <property type="entry name" value="Winged helix-like DNA-binding domain superfamily/Winged helix DNA-binding domain"/>
    <property type="match status" value="1"/>
</dbReference>
<gene>
    <name evidence="1" type="ORF">SAMN04487783_0849</name>
</gene>
<organism evidence="1 2">
    <name type="scientific">Agrococcus baldri</name>
    <dbReference type="NCBI Taxonomy" id="153730"/>
    <lineage>
        <taxon>Bacteria</taxon>
        <taxon>Bacillati</taxon>
        <taxon>Actinomycetota</taxon>
        <taxon>Actinomycetes</taxon>
        <taxon>Micrococcales</taxon>
        <taxon>Microbacteriaceae</taxon>
        <taxon>Agrococcus</taxon>
    </lineage>
</organism>
<dbReference type="Proteomes" id="UP000198506">
    <property type="component" value="Unassembled WGS sequence"/>
</dbReference>
<evidence type="ECO:0000313" key="2">
    <source>
        <dbReference type="Proteomes" id="UP000198506"/>
    </source>
</evidence>
<protein>
    <submittedName>
        <fullName evidence="1">Two component transcriptional regulator, LuxR family</fullName>
    </submittedName>
</protein>
<keyword evidence="2" id="KW-1185">Reference proteome</keyword>
<proteinExistence type="predicted"/>
<dbReference type="GO" id="GO:0006355">
    <property type="term" value="P:regulation of DNA-templated transcription"/>
    <property type="evidence" value="ECO:0007669"/>
    <property type="project" value="InterPro"/>
</dbReference>